<protein>
    <submittedName>
        <fullName evidence="2">SMI1/KNR4 family protein</fullName>
    </submittedName>
</protein>
<evidence type="ECO:0000313" key="2">
    <source>
        <dbReference type="EMBL" id="QEU70641.1"/>
    </source>
</evidence>
<name>A0A5J6F390_9ACTN</name>
<accession>A0A5J6F390</accession>
<gene>
    <name evidence="2" type="ORF">CP967_00480</name>
</gene>
<keyword evidence="3" id="KW-1185">Reference proteome</keyword>
<dbReference type="OrthoDB" id="5572373at2"/>
<feature type="domain" description="Knr4/Smi1-like" evidence="1">
    <location>
        <begin position="20"/>
        <end position="125"/>
    </location>
</feature>
<proteinExistence type="predicted"/>
<dbReference type="EMBL" id="CP023702">
    <property type="protein sequence ID" value="QEU70641.1"/>
    <property type="molecule type" value="Genomic_DNA"/>
</dbReference>
<dbReference type="Pfam" id="PF09346">
    <property type="entry name" value="SMI1_KNR4"/>
    <property type="match status" value="1"/>
</dbReference>
<dbReference type="AlphaFoldDB" id="A0A5J6F390"/>
<dbReference type="RefSeq" id="WP_150485998.1">
    <property type="nucleotide sequence ID" value="NZ_BMUV01000011.1"/>
</dbReference>
<reference evidence="2 3" key="1">
    <citation type="submission" date="2017-09" db="EMBL/GenBank/DDBJ databases">
        <authorList>
            <person name="Lee N."/>
            <person name="Cho B.-K."/>
        </authorList>
    </citation>
    <scope>NUCLEOTIDE SEQUENCE [LARGE SCALE GENOMIC DNA]</scope>
    <source>
        <strain evidence="2 3">ATCC 12769</strain>
    </source>
</reference>
<evidence type="ECO:0000259" key="1">
    <source>
        <dbReference type="Pfam" id="PF09346"/>
    </source>
</evidence>
<evidence type="ECO:0000313" key="3">
    <source>
        <dbReference type="Proteomes" id="UP000326178"/>
    </source>
</evidence>
<dbReference type="InterPro" id="IPR037883">
    <property type="entry name" value="Knr4/Smi1-like_sf"/>
</dbReference>
<dbReference type="InterPro" id="IPR018958">
    <property type="entry name" value="Knr4/Smi1-like_dom"/>
</dbReference>
<dbReference type="Proteomes" id="UP000326178">
    <property type="component" value="Chromosome"/>
</dbReference>
<sequence>MHPAVERLVELVPSPRPRHPRDWQAVEQELGTPVPTDYQQLIEAYGGGLFDETVWILDPACPDEDYNLLSATTERAGVLADLWETEPVPQQIRDTGARVIPWAYDEDSGAYLYWLAEPGQKPDEWTVMFNEGRGPLWEHHDTQCAPFLLAVLTGRAETEYFPELPAEVHTFEANDDILDA</sequence>
<organism evidence="2 3">
    <name type="scientific">Streptomyces nitrosporeus</name>
    <dbReference type="NCBI Taxonomy" id="28894"/>
    <lineage>
        <taxon>Bacteria</taxon>
        <taxon>Bacillati</taxon>
        <taxon>Actinomycetota</taxon>
        <taxon>Actinomycetes</taxon>
        <taxon>Kitasatosporales</taxon>
        <taxon>Streptomycetaceae</taxon>
        <taxon>Streptomyces</taxon>
    </lineage>
</organism>
<dbReference type="KEGG" id="snk:CP967_00480"/>
<dbReference type="SUPFAM" id="SSF160631">
    <property type="entry name" value="SMI1/KNR4-like"/>
    <property type="match status" value="1"/>
</dbReference>